<proteinExistence type="predicted"/>
<name>L1JDV6_GUITC</name>
<dbReference type="PaxDb" id="55529-EKX46701"/>
<reference evidence="1 3" key="1">
    <citation type="journal article" date="2012" name="Nature">
        <title>Algal genomes reveal evolutionary mosaicism and the fate of nucleomorphs.</title>
        <authorList>
            <consortium name="DOE Joint Genome Institute"/>
            <person name="Curtis B.A."/>
            <person name="Tanifuji G."/>
            <person name="Burki F."/>
            <person name="Gruber A."/>
            <person name="Irimia M."/>
            <person name="Maruyama S."/>
            <person name="Arias M.C."/>
            <person name="Ball S.G."/>
            <person name="Gile G.H."/>
            <person name="Hirakawa Y."/>
            <person name="Hopkins J.F."/>
            <person name="Kuo A."/>
            <person name="Rensing S.A."/>
            <person name="Schmutz J."/>
            <person name="Symeonidi A."/>
            <person name="Elias M."/>
            <person name="Eveleigh R.J."/>
            <person name="Herman E.K."/>
            <person name="Klute M.J."/>
            <person name="Nakayama T."/>
            <person name="Obornik M."/>
            <person name="Reyes-Prieto A."/>
            <person name="Armbrust E.V."/>
            <person name="Aves S.J."/>
            <person name="Beiko R.G."/>
            <person name="Coutinho P."/>
            <person name="Dacks J.B."/>
            <person name="Durnford D.G."/>
            <person name="Fast N.M."/>
            <person name="Green B.R."/>
            <person name="Grisdale C.J."/>
            <person name="Hempel F."/>
            <person name="Henrissat B."/>
            <person name="Hoppner M.P."/>
            <person name="Ishida K."/>
            <person name="Kim E."/>
            <person name="Koreny L."/>
            <person name="Kroth P.G."/>
            <person name="Liu Y."/>
            <person name="Malik S.B."/>
            <person name="Maier U.G."/>
            <person name="McRose D."/>
            <person name="Mock T."/>
            <person name="Neilson J.A."/>
            <person name="Onodera N.T."/>
            <person name="Poole A.M."/>
            <person name="Pritham E.J."/>
            <person name="Richards T.A."/>
            <person name="Rocap G."/>
            <person name="Roy S.W."/>
            <person name="Sarai C."/>
            <person name="Schaack S."/>
            <person name="Shirato S."/>
            <person name="Slamovits C.H."/>
            <person name="Spencer D.F."/>
            <person name="Suzuki S."/>
            <person name="Worden A.Z."/>
            <person name="Zauner S."/>
            <person name="Barry K."/>
            <person name="Bell C."/>
            <person name="Bharti A.K."/>
            <person name="Crow J.A."/>
            <person name="Grimwood J."/>
            <person name="Kramer R."/>
            <person name="Lindquist E."/>
            <person name="Lucas S."/>
            <person name="Salamov A."/>
            <person name="McFadden G.I."/>
            <person name="Lane C.E."/>
            <person name="Keeling P.J."/>
            <person name="Gray M.W."/>
            <person name="Grigoriev I.V."/>
            <person name="Archibald J.M."/>
        </authorList>
    </citation>
    <scope>NUCLEOTIDE SEQUENCE</scope>
    <source>
        <strain evidence="1 3">CCMP2712</strain>
    </source>
</reference>
<dbReference type="RefSeq" id="XP_005833681.1">
    <property type="nucleotide sequence ID" value="XM_005833624.1"/>
</dbReference>
<sequence>MFDERDLGFGSQIAAEREKILEMVDKATKETSGTRLDGIRGFEVPRSSRTEWGSMLLVVTPDDVKEQEDRNLNLLLRGCLKDFQGDVAAYNRRLIVKVLISATEDCEWEREIVMKDVVPFWQELCVINDVGLVVLDLRLGMDIDFRNIHTYEEMVMGEVKSSHANVSHLFHLFFVGRKYGLVSFPARIGKQRFEELVKLVDDSGDRKLVKEFFSLDANQLSSQGV</sequence>
<accession>L1JDV6</accession>
<dbReference type="EMBL" id="JH992993">
    <property type="protein sequence ID" value="EKX46701.1"/>
    <property type="molecule type" value="Genomic_DNA"/>
</dbReference>
<dbReference type="AlphaFoldDB" id="L1JDV6"/>
<gene>
    <name evidence="1" type="ORF">GUITHDRAFT_152298</name>
</gene>
<protein>
    <submittedName>
        <fullName evidence="1 2">Uncharacterized protein</fullName>
    </submittedName>
</protein>
<dbReference type="Proteomes" id="UP000011087">
    <property type="component" value="Unassembled WGS sequence"/>
</dbReference>
<keyword evidence="3" id="KW-1185">Reference proteome</keyword>
<evidence type="ECO:0000313" key="1">
    <source>
        <dbReference type="EMBL" id="EKX46701.1"/>
    </source>
</evidence>
<evidence type="ECO:0000313" key="3">
    <source>
        <dbReference type="Proteomes" id="UP000011087"/>
    </source>
</evidence>
<dbReference type="OMA" id="IDHSICE"/>
<feature type="non-terminal residue" evidence="1">
    <location>
        <position position="225"/>
    </location>
</feature>
<dbReference type="EnsemblProtists" id="EKX46701">
    <property type="protein sequence ID" value="EKX46701"/>
    <property type="gene ID" value="GUITHDRAFT_152298"/>
</dbReference>
<organism evidence="1">
    <name type="scientific">Guillardia theta (strain CCMP2712)</name>
    <name type="common">Cryptophyte</name>
    <dbReference type="NCBI Taxonomy" id="905079"/>
    <lineage>
        <taxon>Eukaryota</taxon>
        <taxon>Cryptophyceae</taxon>
        <taxon>Pyrenomonadales</taxon>
        <taxon>Geminigeraceae</taxon>
        <taxon>Guillardia</taxon>
    </lineage>
</organism>
<reference evidence="2" key="3">
    <citation type="submission" date="2015-06" db="UniProtKB">
        <authorList>
            <consortium name="EnsemblProtists"/>
        </authorList>
    </citation>
    <scope>IDENTIFICATION</scope>
</reference>
<dbReference type="GeneID" id="17303461"/>
<evidence type="ECO:0000313" key="2">
    <source>
        <dbReference type="EnsemblProtists" id="EKX46701"/>
    </source>
</evidence>
<reference evidence="3" key="2">
    <citation type="submission" date="2012-11" db="EMBL/GenBank/DDBJ databases">
        <authorList>
            <person name="Kuo A."/>
            <person name="Curtis B.A."/>
            <person name="Tanifuji G."/>
            <person name="Burki F."/>
            <person name="Gruber A."/>
            <person name="Irimia M."/>
            <person name="Maruyama S."/>
            <person name="Arias M.C."/>
            <person name="Ball S.G."/>
            <person name="Gile G.H."/>
            <person name="Hirakawa Y."/>
            <person name="Hopkins J.F."/>
            <person name="Rensing S.A."/>
            <person name="Schmutz J."/>
            <person name="Symeonidi A."/>
            <person name="Elias M."/>
            <person name="Eveleigh R.J."/>
            <person name="Herman E.K."/>
            <person name="Klute M.J."/>
            <person name="Nakayama T."/>
            <person name="Obornik M."/>
            <person name="Reyes-Prieto A."/>
            <person name="Armbrust E.V."/>
            <person name="Aves S.J."/>
            <person name="Beiko R.G."/>
            <person name="Coutinho P."/>
            <person name="Dacks J.B."/>
            <person name="Durnford D.G."/>
            <person name="Fast N.M."/>
            <person name="Green B.R."/>
            <person name="Grisdale C."/>
            <person name="Hempe F."/>
            <person name="Henrissat B."/>
            <person name="Hoppner M.P."/>
            <person name="Ishida K.-I."/>
            <person name="Kim E."/>
            <person name="Koreny L."/>
            <person name="Kroth P.G."/>
            <person name="Liu Y."/>
            <person name="Malik S.-B."/>
            <person name="Maier U.G."/>
            <person name="McRose D."/>
            <person name="Mock T."/>
            <person name="Neilson J.A."/>
            <person name="Onodera N.T."/>
            <person name="Poole A.M."/>
            <person name="Pritham E.J."/>
            <person name="Richards T.A."/>
            <person name="Rocap G."/>
            <person name="Roy S.W."/>
            <person name="Sarai C."/>
            <person name="Schaack S."/>
            <person name="Shirato S."/>
            <person name="Slamovits C.H."/>
            <person name="Spencer D.F."/>
            <person name="Suzuki S."/>
            <person name="Worden A.Z."/>
            <person name="Zauner S."/>
            <person name="Barry K."/>
            <person name="Bell C."/>
            <person name="Bharti A.K."/>
            <person name="Crow J.A."/>
            <person name="Grimwood J."/>
            <person name="Kramer R."/>
            <person name="Lindquist E."/>
            <person name="Lucas S."/>
            <person name="Salamov A."/>
            <person name="McFadden G.I."/>
            <person name="Lane C.E."/>
            <person name="Keeling P.J."/>
            <person name="Gray M.W."/>
            <person name="Grigoriev I.V."/>
            <person name="Archibald J.M."/>
        </authorList>
    </citation>
    <scope>NUCLEOTIDE SEQUENCE</scope>
    <source>
        <strain evidence="3">CCMP2712</strain>
    </source>
</reference>
<dbReference type="KEGG" id="gtt:GUITHDRAFT_152298"/>
<dbReference type="HOGENOM" id="CLU_1232674_0_0_1"/>